<dbReference type="AlphaFoldDB" id="A0A9D2Z366"/>
<accession>A0A9D2Z366</accession>
<comment type="caution">
    <text evidence="3">The sequence shown here is derived from an EMBL/GenBank/DDBJ whole genome shotgun (WGS) entry which is preliminary data.</text>
</comment>
<dbReference type="PANTHER" id="PTHR28575:SF1">
    <property type="entry name" value="MEIOSIS-SPECIFIC PROTEIN MEI4"/>
    <property type="match status" value="1"/>
</dbReference>
<dbReference type="GO" id="GO:0007129">
    <property type="term" value="P:homologous chromosome pairing at meiosis"/>
    <property type="evidence" value="ECO:0007669"/>
    <property type="project" value="TreeGrafter"/>
</dbReference>
<comment type="similarity">
    <text evidence="2">Belongs to the MEI4L family.</text>
</comment>
<dbReference type="OMA" id="MYDITQY"/>
<dbReference type="GO" id="GO:0000800">
    <property type="term" value="C:lateral element"/>
    <property type="evidence" value="ECO:0007669"/>
    <property type="project" value="TreeGrafter"/>
</dbReference>
<evidence type="ECO:0000256" key="1">
    <source>
        <dbReference type="ARBA" id="ARBA00023254"/>
    </source>
</evidence>
<name>A0A9D2Z366_NOTFU</name>
<dbReference type="InterPro" id="IPR025888">
    <property type="entry name" value="MEI4"/>
</dbReference>
<proteinExistence type="inferred from homology"/>
<dbReference type="PANTHER" id="PTHR28575">
    <property type="entry name" value="MEIOSIS-SPECIFIC PROTEIN MEI4"/>
    <property type="match status" value="1"/>
</dbReference>
<dbReference type="GO" id="GO:0006310">
    <property type="term" value="P:DNA recombination"/>
    <property type="evidence" value="ECO:0007669"/>
    <property type="project" value="InterPro"/>
</dbReference>
<gene>
    <name evidence="3" type="primary">mei4</name>
    <name evidence="3" type="ORF">G4P62_004741</name>
</gene>
<dbReference type="EMBL" id="JAAVVJ010000001">
    <property type="protein sequence ID" value="KAF7231417.1"/>
    <property type="molecule type" value="Genomic_DNA"/>
</dbReference>
<sequence>MASEQDRFKGASQARWLFMRAKVALAVAVIKTKPPGMSSREYAEALAHKLRRQDEERKEKARGLQQELLITRVTLGTKSCTEAADDDGMNTSQELFGPGCSGPDSNSETPDLLLPEPVFIPPPPPGHCGGSLRDVVVPHVSFLQSLCSLLRLKGSSGDTKALTFGSDGFDSDLMLGDTVGHLLDSVVAACSDPPALGPSDLLLQACQVASSSLDMLCSRRRPPVAFRTHVETALRKLTQMLLHSTQPSRSAAAEKLMEYLIVLGSSRISRSFLIRHIVSEISCVADRLWQASQAQQGFGLDLFPLDWYQNSSHLFWILEELLQDSEVVGLGLEEELRGFLGFLEQKLFVLSEEFPLFSIWMWRVGSLLTVEPGQRRLSDGTPGSL</sequence>
<organism evidence="3 4">
    <name type="scientific">Nothobranchius furzeri</name>
    <name type="common">Turquoise killifish</name>
    <dbReference type="NCBI Taxonomy" id="105023"/>
    <lineage>
        <taxon>Eukaryota</taxon>
        <taxon>Metazoa</taxon>
        <taxon>Chordata</taxon>
        <taxon>Craniata</taxon>
        <taxon>Vertebrata</taxon>
        <taxon>Euteleostomi</taxon>
        <taxon>Actinopterygii</taxon>
        <taxon>Neopterygii</taxon>
        <taxon>Teleostei</taxon>
        <taxon>Neoteleostei</taxon>
        <taxon>Acanthomorphata</taxon>
        <taxon>Ovalentaria</taxon>
        <taxon>Atherinomorphae</taxon>
        <taxon>Cyprinodontiformes</taxon>
        <taxon>Nothobranchiidae</taxon>
        <taxon>Nothobranchius</taxon>
    </lineage>
</organism>
<evidence type="ECO:0000256" key="2">
    <source>
        <dbReference type="ARBA" id="ARBA00093453"/>
    </source>
</evidence>
<dbReference type="Pfam" id="PF13971">
    <property type="entry name" value="Mei4"/>
    <property type="match status" value="1"/>
</dbReference>
<dbReference type="GO" id="GO:0042138">
    <property type="term" value="P:meiotic DNA double-strand break formation"/>
    <property type="evidence" value="ECO:0007669"/>
    <property type="project" value="InterPro"/>
</dbReference>
<reference evidence="3" key="1">
    <citation type="submission" date="2020-03" db="EMBL/GenBank/DDBJ databases">
        <title>Intra-Species Differences in Population Size shape Life History and Genome Evolution.</title>
        <authorList>
            <person name="Willemsen D."/>
            <person name="Cui R."/>
            <person name="Valenzano D.R."/>
        </authorList>
    </citation>
    <scope>NUCLEOTIDE SEQUENCE</scope>
    <source>
        <strain evidence="3">GRZ</strain>
        <tissue evidence="3">Whole</tissue>
    </source>
</reference>
<keyword evidence="1" id="KW-0469">Meiosis</keyword>
<evidence type="ECO:0000313" key="4">
    <source>
        <dbReference type="Proteomes" id="UP000822369"/>
    </source>
</evidence>
<dbReference type="Proteomes" id="UP000822369">
    <property type="component" value="Chromosome 1"/>
</dbReference>
<dbReference type="GO" id="GO:0048477">
    <property type="term" value="P:oogenesis"/>
    <property type="evidence" value="ECO:0007669"/>
    <property type="project" value="TreeGrafter"/>
</dbReference>
<evidence type="ECO:0000313" key="3">
    <source>
        <dbReference type="EMBL" id="KAF7231417.1"/>
    </source>
</evidence>
<protein>
    <submittedName>
        <fullName evidence="3">Meiotic double-stranded break formation protein 4</fullName>
    </submittedName>
</protein>
<dbReference type="GO" id="GO:0007283">
    <property type="term" value="P:spermatogenesis"/>
    <property type="evidence" value="ECO:0007669"/>
    <property type="project" value="TreeGrafter"/>
</dbReference>
<dbReference type="KEGG" id="nfu:107378214"/>